<dbReference type="AlphaFoldDB" id="A0A402B3U0"/>
<sequence length="60" mass="6795">MLAHGVKWGAELISASSIVAESGKAISISINNMLSYFQFNDWIYYSYCERYVLDASYAFV</sequence>
<gene>
    <name evidence="1" type="ORF">KDA_14920</name>
</gene>
<dbReference type="EMBL" id="BIFT01000001">
    <property type="protein sequence ID" value="GCE26008.1"/>
    <property type="molecule type" value="Genomic_DNA"/>
</dbReference>
<comment type="caution">
    <text evidence="1">The sequence shown here is derived from an EMBL/GenBank/DDBJ whole genome shotgun (WGS) entry which is preliminary data.</text>
</comment>
<evidence type="ECO:0000313" key="1">
    <source>
        <dbReference type="EMBL" id="GCE26008.1"/>
    </source>
</evidence>
<name>A0A402B3U0_9CHLR</name>
<proteinExistence type="predicted"/>
<keyword evidence="2" id="KW-1185">Reference proteome</keyword>
<reference evidence="2" key="1">
    <citation type="submission" date="2018-12" db="EMBL/GenBank/DDBJ databases">
        <title>Tengunoibacter tsumagoiensis gen. nov., sp. nov., Dictyobacter kobayashii sp. nov., D. alpinus sp. nov., and D. joshuensis sp. nov. and description of Dictyobacteraceae fam. nov. within the order Ktedonobacterales isolated from Tengu-no-mugimeshi.</title>
        <authorList>
            <person name="Wang C.M."/>
            <person name="Zheng Y."/>
            <person name="Sakai Y."/>
            <person name="Toyoda A."/>
            <person name="Minakuchi Y."/>
            <person name="Abe K."/>
            <person name="Yokota A."/>
            <person name="Yabe S."/>
        </authorList>
    </citation>
    <scope>NUCLEOTIDE SEQUENCE [LARGE SCALE GENOMIC DNA]</scope>
    <source>
        <strain evidence="2">Uno16</strain>
    </source>
</reference>
<protein>
    <submittedName>
        <fullName evidence="1">Uncharacterized protein</fullName>
    </submittedName>
</protein>
<organism evidence="1 2">
    <name type="scientific">Dictyobacter alpinus</name>
    <dbReference type="NCBI Taxonomy" id="2014873"/>
    <lineage>
        <taxon>Bacteria</taxon>
        <taxon>Bacillati</taxon>
        <taxon>Chloroflexota</taxon>
        <taxon>Ktedonobacteria</taxon>
        <taxon>Ktedonobacterales</taxon>
        <taxon>Dictyobacteraceae</taxon>
        <taxon>Dictyobacter</taxon>
    </lineage>
</organism>
<accession>A0A402B3U0</accession>
<dbReference type="Proteomes" id="UP000287171">
    <property type="component" value="Unassembled WGS sequence"/>
</dbReference>
<evidence type="ECO:0000313" key="2">
    <source>
        <dbReference type="Proteomes" id="UP000287171"/>
    </source>
</evidence>